<organism evidence="1 2">
    <name type="scientific">Stegodyphus mimosarum</name>
    <name type="common">African social velvet spider</name>
    <dbReference type="NCBI Taxonomy" id="407821"/>
    <lineage>
        <taxon>Eukaryota</taxon>
        <taxon>Metazoa</taxon>
        <taxon>Ecdysozoa</taxon>
        <taxon>Arthropoda</taxon>
        <taxon>Chelicerata</taxon>
        <taxon>Arachnida</taxon>
        <taxon>Araneae</taxon>
        <taxon>Araneomorphae</taxon>
        <taxon>Entelegynae</taxon>
        <taxon>Eresoidea</taxon>
        <taxon>Eresidae</taxon>
        <taxon>Stegodyphus</taxon>
    </lineage>
</organism>
<dbReference type="Proteomes" id="UP000054359">
    <property type="component" value="Unassembled WGS sequence"/>
</dbReference>
<reference evidence="1 2" key="1">
    <citation type="submission" date="2013-11" db="EMBL/GenBank/DDBJ databases">
        <title>Genome sequencing of Stegodyphus mimosarum.</title>
        <authorList>
            <person name="Bechsgaard J."/>
        </authorList>
    </citation>
    <scope>NUCLEOTIDE SEQUENCE [LARGE SCALE GENOMIC DNA]</scope>
</reference>
<dbReference type="EMBL" id="KK120364">
    <property type="protein sequence ID" value="KFM78124.1"/>
    <property type="molecule type" value="Genomic_DNA"/>
</dbReference>
<protein>
    <submittedName>
        <fullName evidence="1">Uncharacterized protein</fullName>
    </submittedName>
</protein>
<sequence>METDYEKILSQSSTWFLSLFPAVDRILSIFGGLKSYFLSQMPPSLFF</sequence>
<proteinExistence type="predicted"/>
<gene>
    <name evidence="1" type="ORF">X975_13190</name>
</gene>
<dbReference type="OrthoDB" id="10033706at2759"/>
<dbReference type="AlphaFoldDB" id="A0A087UL85"/>
<evidence type="ECO:0000313" key="2">
    <source>
        <dbReference type="Proteomes" id="UP000054359"/>
    </source>
</evidence>
<keyword evidence="2" id="KW-1185">Reference proteome</keyword>
<feature type="non-terminal residue" evidence="1">
    <location>
        <position position="47"/>
    </location>
</feature>
<accession>A0A087UL85</accession>
<evidence type="ECO:0000313" key="1">
    <source>
        <dbReference type="EMBL" id="KFM78124.1"/>
    </source>
</evidence>
<name>A0A087UL85_STEMI</name>